<evidence type="ECO:0000256" key="2">
    <source>
        <dbReference type="SAM" id="SignalP"/>
    </source>
</evidence>
<name>A0A2A5RJ72_9LACT</name>
<feature type="signal peptide" evidence="2">
    <location>
        <begin position="1"/>
        <end position="22"/>
    </location>
</feature>
<dbReference type="AlphaFoldDB" id="A0A2A5RJ72"/>
<organism evidence="3 4">
    <name type="scientific">Lactococcus fujiensis JCM 16395</name>
    <dbReference type="NCBI Taxonomy" id="1291764"/>
    <lineage>
        <taxon>Bacteria</taxon>
        <taxon>Bacillati</taxon>
        <taxon>Bacillota</taxon>
        <taxon>Bacilli</taxon>
        <taxon>Lactobacillales</taxon>
        <taxon>Streptococcaceae</taxon>
        <taxon>Lactococcus</taxon>
    </lineage>
</organism>
<accession>A0A2A5RJ72</accession>
<sequence>MKKTRFLLISLFCIVVLSSCSDKNSASSKSNPNDGSSSSKSVLSSSKVKTEESISATTLFSGYSEDQIEYARVTEAIIHYYKGDYQPVSIEVTKNGQNHHVFPYKGSITIPEDTVTLSFSYDNTMAGTTNITYHSNQNGSIKFYKNPNHYQDERYLNDPTWVNEESKKLLNSSQTLEIPLTYDKLASQIISLINIK</sequence>
<evidence type="ECO:0008006" key="5">
    <source>
        <dbReference type="Google" id="ProtNLM"/>
    </source>
</evidence>
<dbReference type="PROSITE" id="PS51257">
    <property type="entry name" value="PROKAR_LIPOPROTEIN"/>
    <property type="match status" value="1"/>
</dbReference>
<dbReference type="OrthoDB" id="2136654at2"/>
<dbReference type="RefSeq" id="WP_096818868.1">
    <property type="nucleotide sequence ID" value="NZ_JXJU01000011.1"/>
</dbReference>
<feature type="region of interest" description="Disordered" evidence="1">
    <location>
        <begin position="23"/>
        <end position="44"/>
    </location>
</feature>
<comment type="caution">
    <text evidence="3">The sequence shown here is derived from an EMBL/GenBank/DDBJ whole genome shotgun (WGS) entry which is preliminary data.</text>
</comment>
<feature type="chain" id="PRO_5039166147" description="Lipoprotein" evidence="2">
    <location>
        <begin position="23"/>
        <end position="196"/>
    </location>
</feature>
<gene>
    <name evidence="3" type="ORF">RT41_GL000460</name>
</gene>
<reference evidence="3 4" key="1">
    <citation type="submission" date="2014-12" db="EMBL/GenBank/DDBJ databases">
        <title>Draft genome sequences of 10 type strains of Lactococcus.</title>
        <authorList>
            <person name="Sun Z."/>
            <person name="Zhong Z."/>
            <person name="Liu W."/>
            <person name="Zhang W."/>
            <person name="Zhang H."/>
        </authorList>
    </citation>
    <scope>NUCLEOTIDE SEQUENCE [LARGE SCALE GENOMIC DNA]</scope>
    <source>
        <strain evidence="3 4">JCM 16395</strain>
    </source>
</reference>
<dbReference type="EMBL" id="JXJU01000011">
    <property type="protein sequence ID" value="PCR99159.1"/>
    <property type="molecule type" value="Genomic_DNA"/>
</dbReference>
<proteinExistence type="predicted"/>
<keyword evidence="4" id="KW-1185">Reference proteome</keyword>
<evidence type="ECO:0000313" key="3">
    <source>
        <dbReference type="EMBL" id="PCR99159.1"/>
    </source>
</evidence>
<evidence type="ECO:0000256" key="1">
    <source>
        <dbReference type="SAM" id="MobiDB-lite"/>
    </source>
</evidence>
<dbReference type="Proteomes" id="UP000218181">
    <property type="component" value="Unassembled WGS sequence"/>
</dbReference>
<protein>
    <recommendedName>
        <fullName evidence="5">Lipoprotein</fullName>
    </recommendedName>
</protein>
<evidence type="ECO:0000313" key="4">
    <source>
        <dbReference type="Proteomes" id="UP000218181"/>
    </source>
</evidence>
<keyword evidence="2" id="KW-0732">Signal</keyword>